<sequence length="63" mass="7499">MEQKNRLTVERSASKQENGAEKSSNTRKKCVKTGEWSRKSASNIERLYRKNLKRMKKEKDSYF</sequence>
<evidence type="ECO:0000313" key="2">
    <source>
        <dbReference type="Proteomes" id="UP001226091"/>
    </source>
</evidence>
<name>A0ACD4RG08_9BACI</name>
<accession>A0ACD4RG08</accession>
<protein>
    <submittedName>
        <fullName evidence="1">Uncharacterized protein</fullName>
    </submittedName>
</protein>
<evidence type="ECO:0000313" key="1">
    <source>
        <dbReference type="EMBL" id="WHZ59388.1"/>
    </source>
</evidence>
<gene>
    <name evidence="1" type="ORF">QLQ22_08715</name>
</gene>
<dbReference type="Proteomes" id="UP001226091">
    <property type="component" value="Chromosome"/>
</dbReference>
<reference evidence="2" key="1">
    <citation type="journal article" date="2025" name="Aquaculture">
        <title>Assessment of the bioflocculant production and safety properties of Metabacillus hrfriensis sp. nov. based on phenotypic and whole-genome sequencing analysis.</title>
        <authorList>
            <person name="Zhang R."/>
            <person name="Zhao Z."/>
            <person name="Luo L."/>
            <person name="Wang S."/>
            <person name="Guo K."/>
            <person name="Xu W."/>
        </authorList>
    </citation>
    <scope>NUCLEOTIDE SEQUENCE [LARGE SCALE GENOMIC DNA]</scope>
    <source>
        <strain evidence="2">CT-WN-B3</strain>
    </source>
</reference>
<keyword evidence="2" id="KW-1185">Reference proteome</keyword>
<dbReference type="EMBL" id="CP126116">
    <property type="protein sequence ID" value="WHZ59388.1"/>
    <property type="molecule type" value="Genomic_DNA"/>
</dbReference>
<proteinExistence type="predicted"/>
<organism evidence="1 2">
    <name type="scientific">Metabacillus hrfriensis</name>
    <dbReference type="NCBI Taxonomy" id="3048891"/>
    <lineage>
        <taxon>Bacteria</taxon>
        <taxon>Bacillati</taxon>
        <taxon>Bacillota</taxon>
        <taxon>Bacilli</taxon>
        <taxon>Bacillales</taxon>
        <taxon>Bacillaceae</taxon>
        <taxon>Metabacillus</taxon>
    </lineage>
</organism>